<reference evidence="8" key="1">
    <citation type="submission" date="2017-02" db="EMBL/GenBank/DDBJ databases">
        <title>Delving into the versatile metabolic prowess of the omnipresent phylum Bacteroidetes.</title>
        <authorList>
            <person name="Nobu M.K."/>
            <person name="Mei R."/>
            <person name="Narihiro T."/>
            <person name="Kuroda K."/>
            <person name="Liu W.-T."/>
        </authorList>
    </citation>
    <scope>NUCLEOTIDE SEQUENCE</scope>
    <source>
        <strain evidence="8">ADurb.Bin276</strain>
    </source>
</reference>
<dbReference type="Pfam" id="PF00950">
    <property type="entry name" value="ABC-3"/>
    <property type="match status" value="1"/>
</dbReference>
<protein>
    <submittedName>
        <fullName evidence="8">High-affinity zinc uptake system membrane protein ZnuB</fullName>
    </submittedName>
</protein>
<dbReference type="SUPFAM" id="SSF81345">
    <property type="entry name" value="ABC transporter involved in vitamin B12 uptake, BtuC"/>
    <property type="match status" value="1"/>
</dbReference>
<feature type="transmembrane region" description="Helical" evidence="7">
    <location>
        <begin position="237"/>
        <end position="255"/>
    </location>
</feature>
<feature type="transmembrane region" description="Helical" evidence="7">
    <location>
        <begin position="209"/>
        <end position="231"/>
    </location>
</feature>
<proteinExistence type="inferred from homology"/>
<feature type="transmembrane region" description="Helical" evidence="7">
    <location>
        <begin position="29"/>
        <end position="47"/>
    </location>
</feature>
<comment type="caution">
    <text evidence="8">The sequence shown here is derived from an EMBL/GenBank/DDBJ whole genome shotgun (WGS) entry which is preliminary data.</text>
</comment>
<keyword evidence="5 7" id="KW-0472">Membrane</keyword>
<name>A0A1V5T3S3_9BACT</name>
<evidence type="ECO:0000256" key="7">
    <source>
        <dbReference type="SAM" id="Phobius"/>
    </source>
</evidence>
<evidence type="ECO:0000256" key="3">
    <source>
        <dbReference type="ARBA" id="ARBA00022692"/>
    </source>
</evidence>
<dbReference type="PANTHER" id="PTHR30477:SF0">
    <property type="entry name" value="METAL TRANSPORT SYSTEM MEMBRANE PROTEIN TM_0125-RELATED"/>
    <property type="match status" value="1"/>
</dbReference>
<dbReference type="InterPro" id="IPR037294">
    <property type="entry name" value="ABC_BtuC-like"/>
</dbReference>
<dbReference type="Gene3D" id="1.10.3470.10">
    <property type="entry name" value="ABC transporter involved in vitamin B12 uptake, BtuC"/>
    <property type="match status" value="1"/>
</dbReference>
<evidence type="ECO:0000256" key="6">
    <source>
        <dbReference type="RuleBase" id="RU003943"/>
    </source>
</evidence>
<dbReference type="AlphaFoldDB" id="A0A1V5T3S3"/>
<dbReference type="EMBL" id="MWBQ01000019">
    <property type="protein sequence ID" value="OQA61368.1"/>
    <property type="molecule type" value="Genomic_DNA"/>
</dbReference>
<evidence type="ECO:0000256" key="2">
    <source>
        <dbReference type="ARBA" id="ARBA00008034"/>
    </source>
</evidence>
<dbReference type="GO" id="GO:0055085">
    <property type="term" value="P:transmembrane transport"/>
    <property type="evidence" value="ECO:0007669"/>
    <property type="project" value="InterPro"/>
</dbReference>
<comment type="subcellular location">
    <subcellularLocation>
        <location evidence="6">Cell membrane</location>
        <topology evidence="6">Multi-pass membrane protein</topology>
    </subcellularLocation>
    <subcellularLocation>
        <location evidence="1">Membrane</location>
        <topology evidence="1">Multi-pass membrane protein</topology>
    </subcellularLocation>
</comment>
<dbReference type="PANTHER" id="PTHR30477">
    <property type="entry name" value="ABC-TRANSPORTER METAL-BINDING PROTEIN"/>
    <property type="match status" value="1"/>
</dbReference>
<evidence type="ECO:0000313" key="8">
    <source>
        <dbReference type="EMBL" id="OQA61368.1"/>
    </source>
</evidence>
<feature type="transmembrane region" description="Helical" evidence="7">
    <location>
        <begin position="182"/>
        <end position="202"/>
    </location>
</feature>
<feature type="transmembrane region" description="Helical" evidence="7">
    <location>
        <begin position="53"/>
        <end position="70"/>
    </location>
</feature>
<dbReference type="Proteomes" id="UP000485569">
    <property type="component" value="Unassembled WGS sequence"/>
</dbReference>
<feature type="transmembrane region" description="Helical" evidence="7">
    <location>
        <begin position="153"/>
        <end position="176"/>
    </location>
</feature>
<dbReference type="GO" id="GO:0043190">
    <property type="term" value="C:ATP-binding cassette (ABC) transporter complex"/>
    <property type="evidence" value="ECO:0007669"/>
    <property type="project" value="InterPro"/>
</dbReference>
<keyword evidence="3 6" id="KW-0812">Transmembrane</keyword>
<comment type="similarity">
    <text evidence="2 6">Belongs to the ABC-3 integral membrane protein family.</text>
</comment>
<dbReference type="CDD" id="cd06550">
    <property type="entry name" value="TM_ABC_iron-siderophores_like"/>
    <property type="match status" value="1"/>
</dbReference>
<evidence type="ECO:0000256" key="4">
    <source>
        <dbReference type="ARBA" id="ARBA00022989"/>
    </source>
</evidence>
<organism evidence="8">
    <name type="scientific">Candidatus Atribacter allofermentans</name>
    <dbReference type="NCBI Taxonomy" id="1852833"/>
    <lineage>
        <taxon>Bacteria</taxon>
        <taxon>Pseudomonadati</taxon>
        <taxon>Atribacterota</taxon>
        <taxon>Atribacteria</taxon>
        <taxon>Atribacterales</taxon>
        <taxon>Atribacteraceae</taxon>
        <taxon>Atribacter</taxon>
    </lineage>
</organism>
<evidence type="ECO:0000256" key="5">
    <source>
        <dbReference type="ARBA" id="ARBA00023136"/>
    </source>
</evidence>
<gene>
    <name evidence="8" type="primary">znuB</name>
    <name evidence="8" type="ORF">BWY41_00154</name>
</gene>
<feature type="transmembrane region" description="Helical" evidence="7">
    <location>
        <begin position="82"/>
        <end position="103"/>
    </location>
</feature>
<keyword evidence="6" id="KW-0813">Transport</keyword>
<feature type="transmembrane region" description="Helical" evidence="7">
    <location>
        <begin position="6"/>
        <end position="24"/>
    </location>
</feature>
<accession>A0A1V5T3S3</accession>
<evidence type="ECO:0000256" key="1">
    <source>
        <dbReference type="ARBA" id="ARBA00004141"/>
    </source>
</evidence>
<keyword evidence="4 7" id="KW-1133">Transmembrane helix</keyword>
<dbReference type="GO" id="GO:0010043">
    <property type="term" value="P:response to zinc ion"/>
    <property type="evidence" value="ECO:0007669"/>
    <property type="project" value="TreeGrafter"/>
</dbReference>
<sequence>MQRALLAGVLIGSLCAVIGIYVVLKGMSFMGAGISHAAFGGVALGFLLKVDPVLSSVFFCVASGLGIVYLSKKSHIKEDTTIGIFFASTMALGILIFGLLKGVNVDLFGYLFGNILAVTLNDLYLALLVEGAVFFFVLFYYKELLLLVLDQEMAEVSGIPVSMVYYLLVTLISLTIVISIKVVGIVLVSALLIIPSAAALQITNNFKKALVTAIIFGIASSIGGLILSYFLDTPSGATIVLFATGIFLVTSLLSSKKRD</sequence>
<dbReference type="InterPro" id="IPR001626">
    <property type="entry name" value="ABC_TroCD"/>
</dbReference>